<dbReference type="Pfam" id="PF04055">
    <property type="entry name" value="Radical_SAM"/>
    <property type="match status" value="1"/>
</dbReference>
<reference evidence="6 7" key="1">
    <citation type="submission" date="2016-09" db="EMBL/GenBank/DDBJ databases">
        <title>Genomic analysis reveals versatility of anaerobic energy metabolism of Geosporobacter ferrireducens IRF9 of phylum Firmicutes.</title>
        <authorList>
            <person name="Kim S.-J."/>
        </authorList>
    </citation>
    <scope>NUCLEOTIDE SEQUENCE [LARGE SCALE GENOMIC DNA]</scope>
    <source>
        <strain evidence="6 7">IRF9</strain>
    </source>
</reference>
<dbReference type="InterPro" id="IPR058240">
    <property type="entry name" value="rSAM_sf"/>
</dbReference>
<dbReference type="PROSITE" id="PS51918">
    <property type="entry name" value="RADICAL_SAM"/>
    <property type="match status" value="1"/>
</dbReference>
<dbReference type="InterPro" id="IPR007197">
    <property type="entry name" value="rSAM"/>
</dbReference>
<dbReference type="NCBIfam" id="NF045646">
    <property type="entry name" value="rSAM_Se_TrsS"/>
    <property type="match status" value="1"/>
</dbReference>
<dbReference type="InterPro" id="IPR034474">
    <property type="entry name" value="Methyltransferase_Class_D"/>
</dbReference>
<keyword evidence="7" id="KW-1185">Reference proteome</keyword>
<dbReference type="Pfam" id="PF23545">
    <property type="entry name" value="Zn_ribbon_HMPTM"/>
    <property type="match status" value="1"/>
</dbReference>
<keyword evidence="1" id="KW-0949">S-adenosyl-L-methionine</keyword>
<evidence type="ECO:0000256" key="3">
    <source>
        <dbReference type="ARBA" id="ARBA00023004"/>
    </source>
</evidence>
<dbReference type="InterPro" id="IPR006638">
    <property type="entry name" value="Elp3/MiaA/NifB-like_rSAM"/>
</dbReference>
<feature type="domain" description="Radical SAM core" evidence="5">
    <location>
        <begin position="89"/>
        <end position="312"/>
    </location>
</feature>
<evidence type="ECO:0000313" key="6">
    <source>
        <dbReference type="EMBL" id="AOT73213.1"/>
    </source>
</evidence>
<keyword evidence="2" id="KW-0479">Metal-binding</keyword>
<dbReference type="SUPFAM" id="SSF102114">
    <property type="entry name" value="Radical SAM enzymes"/>
    <property type="match status" value="1"/>
</dbReference>
<dbReference type="GO" id="GO:0003824">
    <property type="term" value="F:catalytic activity"/>
    <property type="evidence" value="ECO:0007669"/>
    <property type="project" value="InterPro"/>
</dbReference>
<dbReference type="InterPro" id="IPR054698">
    <property type="entry name" value="rSAM_Se_TrsS"/>
</dbReference>
<dbReference type="GO" id="GO:0051536">
    <property type="term" value="F:iron-sulfur cluster binding"/>
    <property type="evidence" value="ECO:0007669"/>
    <property type="project" value="UniProtKB-KW"/>
</dbReference>
<proteinExistence type="predicted"/>
<dbReference type="PANTHER" id="PTHR43306">
    <property type="entry name" value="7,8-DIHYDRO-6-HYDROXYMETHYLPTERIN DIMETHYLTRANSFERASE"/>
    <property type="match status" value="1"/>
</dbReference>
<evidence type="ECO:0000256" key="4">
    <source>
        <dbReference type="ARBA" id="ARBA00023014"/>
    </source>
</evidence>
<accession>A0A1D8GQS5</accession>
<dbReference type="OrthoDB" id="9810775at2"/>
<sequence length="466" mass="52368">MDRIKIISKTQSLCPVCLKKVGAQIYNQGSNTYMVKSCSEHGVFKTVVWKGSIPMEEWVRKKERAYIKNPITATEKGCPFDCGLCSGHRQHTCTALIEVTQNCNLHCSFCFADSNGCREKDPDLEQIELQYKSVLKASGRCNIQLSGGEPTVRKDLPLIIKMGTVLGFPFIQVNTNGIRMGEDESYVKALKDAGLRSIFLQFDGTNDDINIKLRGRELLDVKIRAIENCKKYGIGVVLVPTLVPGINLDNIGSIIDFALEHAPAVRGVHFQPVSYFGRAPSTPSDKDRVTLPEVMEAIEMQTAGKIRKESLKPPGCENALCSFHGSYLLDEKRKLMNITKRSGCGCEGGKAEEGAVKAKAYVSRNWSYRKEDHLQEKSNTVEMQGWDEILNRIHNHSFSISAMAFQDVWNVDLERVKDCCIHVVNPDGRLIPFCLYNLSDIEGRYLYRKRNETKEPSPCLEMRDSL</sequence>
<dbReference type="InterPro" id="IPR013785">
    <property type="entry name" value="Aldolase_TIM"/>
</dbReference>
<dbReference type="RefSeq" id="WP_069981520.1">
    <property type="nucleotide sequence ID" value="NZ_CP017269.1"/>
</dbReference>
<dbReference type="EMBL" id="CP017269">
    <property type="protein sequence ID" value="AOT73213.1"/>
    <property type="molecule type" value="Genomic_DNA"/>
</dbReference>
<evidence type="ECO:0000313" key="7">
    <source>
        <dbReference type="Proteomes" id="UP000095743"/>
    </source>
</evidence>
<organism evidence="6 7">
    <name type="scientific">Geosporobacter ferrireducens</name>
    <dbReference type="NCBI Taxonomy" id="1424294"/>
    <lineage>
        <taxon>Bacteria</taxon>
        <taxon>Bacillati</taxon>
        <taxon>Bacillota</taxon>
        <taxon>Clostridia</taxon>
        <taxon>Peptostreptococcales</taxon>
        <taxon>Thermotaleaceae</taxon>
        <taxon>Geosporobacter</taxon>
    </lineage>
</organism>
<dbReference type="InterPro" id="IPR056488">
    <property type="entry name" value="Zn_ribbon_HMPTM"/>
</dbReference>
<dbReference type="CDD" id="cd01335">
    <property type="entry name" value="Radical_SAM"/>
    <property type="match status" value="1"/>
</dbReference>
<evidence type="ECO:0000256" key="1">
    <source>
        <dbReference type="ARBA" id="ARBA00022691"/>
    </source>
</evidence>
<dbReference type="SFLD" id="SFLDS00029">
    <property type="entry name" value="Radical_SAM"/>
    <property type="match status" value="1"/>
</dbReference>
<dbReference type="KEGG" id="gfe:Gferi_19190"/>
<dbReference type="PANTHER" id="PTHR43306:SF1">
    <property type="entry name" value="7,8-DIHYDRO-6-HYDROXYMETHYLPTERIN DIMETHYLTRANSFERASE"/>
    <property type="match status" value="1"/>
</dbReference>
<keyword evidence="4" id="KW-0411">Iron-sulfur</keyword>
<dbReference type="Proteomes" id="UP000095743">
    <property type="component" value="Chromosome"/>
</dbReference>
<dbReference type="SFLD" id="SFLDG01100">
    <property type="entry name" value="methyltransferase_(Class_D)"/>
    <property type="match status" value="1"/>
</dbReference>
<dbReference type="GO" id="GO:0046872">
    <property type="term" value="F:metal ion binding"/>
    <property type="evidence" value="ECO:0007669"/>
    <property type="project" value="UniProtKB-KW"/>
</dbReference>
<dbReference type="Gene3D" id="3.20.20.70">
    <property type="entry name" value="Aldolase class I"/>
    <property type="match status" value="1"/>
</dbReference>
<dbReference type="SMART" id="SM00729">
    <property type="entry name" value="Elp3"/>
    <property type="match status" value="1"/>
</dbReference>
<dbReference type="AlphaFoldDB" id="A0A1D8GQS5"/>
<dbReference type="STRING" id="1424294.Gferi_19190"/>
<dbReference type="SFLD" id="SFLDG01067">
    <property type="entry name" value="SPASM/twitch_domain_containing"/>
    <property type="match status" value="1"/>
</dbReference>
<evidence type="ECO:0000259" key="5">
    <source>
        <dbReference type="PROSITE" id="PS51918"/>
    </source>
</evidence>
<protein>
    <submittedName>
        <fullName evidence="6">Radical SAM protein</fullName>
    </submittedName>
</protein>
<gene>
    <name evidence="6" type="ORF">Gferi_19190</name>
</gene>
<name>A0A1D8GQS5_9FIRM</name>
<evidence type="ECO:0000256" key="2">
    <source>
        <dbReference type="ARBA" id="ARBA00022723"/>
    </source>
</evidence>
<keyword evidence="3" id="KW-0408">Iron</keyword>